<protein>
    <recommendedName>
        <fullName evidence="10">Transcription factor CBF/NF-Y/archaeal histone domain-containing protein</fullName>
    </recommendedName>
</protein>
<evidence type="ECO:0000256" key="7">
    <source>
        <dbReference type="ARBA" id="ARBA00038129"/>
    </source>
</evidence>
<dbReference type="Gene3D" id="1.10.20.10">
    <property type="entry name" value="Histone, subunit A"/>
    <property type="match status" value="1"/>
</dbReference>
<keyword evidence="5" id="KW-0539">Nucleus</keyword>
<feature type="domain" description="Transcription factor CBF/NF-Y/archaeal histone" evidence="10">
    <location>
        <begin position="59"/>
        <end position="121"/>
    </location>
</feature>
<gene>
    <name evidence="11" type="ORF">POM88_032298</name>
</gene>
<dbReference type="CDD" id="cd22908">
    <property type="entry name" value="HFD_NFYC-like"/>
    <property type="match status" value="1"/>
</dbReference>
<dbReference type="InterPro" id="IPR050568">
    <property type="entry name" value="Transcr_DNA_Rep_Reg"/>
</dbReference>
<evidence type="ECO:0000313" key="12">
    <source>
        <dbReference type="Proteomes" id="UP001237642"/>
    </source>
</evidence>
<evidence type="ECO:0000256" key="3">
    <source>
        <dbReference type="ARBA" id="ARBA00023125"/>
    </source>
</evidence>
<dbReference type="PANTHER" id="PTHR10252:SF8">
    <property type="entry name" value="NUCLEAR TRANSCRIPTION FACTOR Y SUBUNIT GAMMA"/>
    <property type="match status" value="1"/>
</dbReference>
<comment type="subunit">
    <text evidence="6">Heterotrimeric transcription factor composed of three components, NF-YA, NF-YB and NF-YC. NF-YB and NF-YC must interact and dimerize for NF-YA association and DNA binding.</text>
</comment>
<dbReference type="Pfam" id="PF00808">
    <property type="entry name" value="CBFD_NFYB_HMF"/>
    <property type="match status" value="1"/>
</dbReference>
<feature type="region of interest" description="Disordered" evidence="9">
    <location>
        <begin position="183"/>
        <end position="204"/>
    </location>
</feature>
<feature type="region of interest" description="Disordered" evidence="9">
    <location>
        <begin position="1"/>
        <end position="21"/>
    </location>
</feature>
<keyword evidence="4" id="KW-0804">Transcription</keyword>
<dbReference type="Proteomes" id="UP001237642">
    <property type="component" value="Unassembled WGS sequence"/>
</dbReference>
<evidence type="ECO:0000256" key="9">
    <source>
        <dbReference type="SAM" id="MobiDB-lite"/>
    </source>
</evidence>
<comment type="function">
    <text evidence="8">Stimulates the transcription of various genes by recognizing and binding to a CCAAT motif in promoters.</text>
</comment>
<dbReference type="GO" id="GO:0000981">
    <property type="term" value="F:DNA-binding transcription factor activity, RNA polymerase II-specific"/>
    <property type="evidence" value="ECO:0007669"/>
    <property type="project" value="TreeGrafter"/>
</dbReference>
<evidence type="ECO:0000256" key="4">
    <source>
        <dbReference type="ARBA" id="ARBA00023163"/>
    </source>
</evidence>
<accession>A0AAD8I1Y3</accession>
<dbReference type="PANTHER" id="PTHR10252">
    <property type="entry name" value="HISTONE-LIKE TRANSCRIPTION FACTOR CCAAT-RELATED"/>
    <property type="match status" value="1"/>
</dbReference>
<evidence type="ECO:0000256" key="1">
    <source>
        <dbReference type="ARBA" id="ARBA00004123"/>
    </source>
</evidence>
<dbReference type="SUPFAM" id="SSF47113">
    <property type="entry name" value="Histone-fold"/>
    <property type="match status" value="1"/>
</dbReference>
<keyword evidence="12" id="KW-1185">Reference proteome</keyword>
<organism evidence="11 12">
    <name type="scientific">Heracleum sosnowskyi</name>
    <dbReference type="NCBI Taxonomy" id="360622"/>
    <lineage>
        <taxon>Eukaryota</taxon>
        <taxon>Viridiplantae</taxon>
        <taxon>Streptophyta</taxon>
        <taxon>Embryophyta</taxon>
        <taxon>Tracheophyta</taxon>
        <taxon>Spermatophyta</taxon>
        <taxon>Magnoliopsida</taxon>
        <taxon>eudicotyledons</taxon>
        <taxon>Gunneridae</taxon>
        <taxon>Pentapetalae</taxon>
        <taxon>asterids</taxon>
        <taxon>campanulids</taxon>
        <taxon>Apiales</taxon>
        <taxon>Apiaceae</taxon>
        <taxon>Apioideae</taxon>
        <taxon>apioid superclade</taxon>
        <taxon>Tordylieae</taxon>
        <taxon>Tordyliinae</taxon>
        <taxon>Heracleum</taxon>
    </lineage>
</organism>
<dbReference type="AlphaFoldDB" id="A0AAD8I1Y3"/>
<comment type="subcellular location">
    <subcellularLocation>
        <location evidence="1">Nucleus</location>
    </subcellularLocation>
</comment>
<dbReference type="InterPro" id="IPR003958">
    <property type="entry name" value="CBFA_NFYB_domain"/>
</dbReference>
<evidence type="ECO:0000259" key="10">
    <source>
        <dbReference type="Pfam" id="PF00808"/>
    </source>
</evidence>
<comment type="similarity">
    <text evidence="7">Belongs to the NFYC/HAP5 subunit family.</text>
</comment>
<comment type="caution">
    <text evidence="11">The sequence shown here is derived from an EMBL/GenBank/DDBJ whole genome shotgun (WGS) entry which is preliminary data.</text>
</comment>
<proteinExistence type="inferred from homology"/>
<reference evidence="11" key="1">
    <citation type="submission" date="2023-02" db="EMBL/GenBank/DDBJ databases">
        <title>Genome of toxic invasive species Heracleum sosnowskyi carries increased number of genes despite the absence of recent whole-genome duplications.</title>
        <authorList>
            <person name="Schelkunov M."/>
            <person name="Shtratnikova V."/>
            <person name="Makarenko M."/>
            <person name="Klepikova A."/>
            <person name="Omelchenko D."/>
            <person name="Novikova G."/>
            <person name="Obukhova E."/>
            <person name="Bogdanov V."/>
            <person name="Penin A."/>
            <person name="Logacheva M."/>
        </authorList>
    </citation>
    <scope>NUCLEOTIDE SEQUENCE</scope>
    <source>
        <strain evidence="11">Hsosn_3</strain>
        <tissue evidence="11">Leaf</tissue>
    </source>
</reference>
<dbReference type="GO" id="GO:0046982">
    <property type="term" value="F:protein heterodimerization activity"/>
    <property type="evidence" value="ECO:0007669"/>
    <property type="project" value="InterPro"/>
</dbReference>
<dbReference type="FunFam" id="1.10.20.10:FF:000062">
    <property type="entry name" value="Nuclear transcription factor Y subunit C"/>
    <property type="match status" value="1"/>
</dbReference>
<evidence type="ECO:0000256" key="2">
    <source>
        <dbReference type="ARBA" id="ARBA00023015"/>
    </source>
</evidence>
<name>A0AAD8I1Y3_9APIA</name>
<sequence>MASNNPQKQPQRANKFSSRQLVQPNPNVIAMHRKLLLARFWNHQRLQMAKPKLNFKKHEFPLSRIKKIMRADKDVEMVATEAPVLLAKAAEFFIQELTIKSWLEAEHAGRRTLRKDDILEVINETNYYDFLFDLRDKQSVGGKSSSMVSSHADPGSSSSVPNVTLDENGVPVLTDPAVQRWIRYGDENEMNGGEQQNDADGAAK</sequence>
<dbReference type="EMBL" id="JAUIZM010000007">
    <property type="protein sequence ID" value="KAK1376105.1"/>
    <property type="molecule type" value="Genomic_DNA"/>
</dbReference>
<dbReference type="GO" id="GO:0000978">
    <property type="term" value="F:RNA polymerase II cis-regulatory region sequence-specific DNA binding"/>
    <property type="evidence" value="ECO:0007669"/>
    <property type="project" value="TreeGrafter"/>
</dbReference>
<evidence type="ECO:0000256" key="6">
    <source>
        <dbReference type="ARBA" id="ARBA00025911"/>
    </source>
</evidence>
<dbReference type="InterPro" id="IPR009072">
    <property type="entry name" value="Histone-fold"/>
</dbReference>
<feature type="region of interest" description="Disordered" evidence="9">
    <location>
        <begin position="143"/>
        <end position="170"/>
    </location>
</feature>
<keyword evidence="3" id="KW-0238">DNA-binding</keyword>
<dbReference type="GO" id="GO:0005634">
    <property type="term" value="C:nucleus"/>
    <property type="evidence" value="ECO:0007669"/>
    <property type="project" value="UniProtKB-SubCell"/>
</dbReference>
<reference evidence="11" key="2">
    <citation type="submission" date="2023-05" db="EMBL/GenBank/DDBJ databases">
        <authorList>
            <person name="Schelkunov M.I."/>
        </authorList>
    </citation>
    <scope>NUCLEOTIDE SEQUENCE</scope>
    <source>
        <strain evidence="11">Hsosn_3</strain>
        <tissue evidence="11">Leaf</tissue>
    </source>
</reference>
<evidence type="ECO:0000256" key="8">
    <source>
        <dbReference type="ARBA" id="ARBA00059992"/>
    </source>
</evidence>
<keyword evidence="2" id="KW-0805">Transcription regulation</keyword>
<evidence type="ECO:0000256" key="5">
    <source>
        <dbReference type="ARBA" id="ARBA00023242"/>
    </source>
</evidence>
<evidence type="ECO:0000313" key="11">
    <source>
        <dbReference type="EMBL" id="KAK1376105.1"/>
    </source>
</evidence>